<dbReference type="Pfam" id="PF05103">
    <property type="entry name" value="DivIVA"/>
    <property type="match status" value="1"/>
</dbReference>
<dbReference type="GO" id="GO:0051301">
    <property type="term" value="P:cell division"/>
    <property type="evidence" value="ECO:0007669"/>
    <property type="project" value="UniProtKB-KW"/>
</dbReference>
<dbReference type="AlphaFoldDB" id="A0A430AWR0"/>
<evidence type="ECO:0000256" key="3">
    <source>
        <dbReference type="ARBA" id="ARBA00022490"/>
    </source>
</evidence>
<dbReference type="GO" id="GO:0005737">
    <property type="term" value="C:cytoplasm"/>
    <property type="evidence" value="ECO:0007669"/>
    <property type="project" value="UniProtKB-SubCell"/>
</dbReference>
<evidence type="ECO:0000256" key="7">
    <source>
        <dbReference type="SAM" id="Coils"/>
    </source>
</evidence>
<sequence length="237" mass="27003">MSIKPIDITSKNFDSKLRGYDKNQVDDFLDQIALDFERAIQDNRELEKRIKHVEEKLNYFNELKDSLNQSIIVAQDTAEKLKENATRESDLTLQSAQAQSEDILARANRISEETIDEATTKANDILQEASNRAKQLAVETDDLKKKTRVFHRNLTMMLESQLELVKSDEWDDLLKPFGAYVDNTQTAFKEVLESVQSSEEGGYLAADDHEETLAVEEAAPELEQTITKTSVVFPDDE</sequence>
<evidence type="ECO:0000256" key="5">
    <source>
        <dbReference type="ARBA" id="ARBA00023054"/>
    </source>
</evidence>
<comment type="similarity">
    <text evidence="2">Belongs to the DivIVA family.</text>
</comment>
<organism evidence="8 9">
    <name type="scientific">Vagococcus acidifermentans</name>
    <dbReference type="NCBI Taxonomy" id="564710"/>
    <lineage>
        <taxon>Bacteria</taxon>
        <taxon>Bacillati</taxon>
        <taxon>Bacillota</taxon>
        <taxon>Bacilli</taxon>
        <taxon>Lactobacillales</taxon>
        <taxon>Enterococcaceae</taxon>
        <taxon>Vagococcus</taxon>
    </lineage>
</organism>
<proteinExistence type="inferred from homology"/>
<name>A0A430AWR0_9ENTE</name>
<dbReference type="RefSeq" id="WP_126813326.1">
    <property type="nucleotide sequence ID" value="NZ_NGKC01000005.1"/>
</dbReference>
<evidence type="ECO:0000313" key="8">
    <source>
        <dbReference type="EMBL" id="RSU12483.1"/>
    </source>
</evidence>
<keyword evidence="4 8" id="KW-0132">Cell division</keyword>
<dbReference type="Gene3D" id="6.10.250.660">
    <property type="match status" value="1"/>
</dbReference>
<keyword evidence="6" id="KW-0131">Cell cycle</keyword>
<dbReference type="InterPro" id="IPR019933">
    <property type="entry name" value="DivIVA_domain"/>
</dbReference>
<evidence type="ECO:0000313" key="9">
    <source>
        <dbReference type="Proteomes" id="UP000286773"/>
    </source>
</evidence>
<evidence type="ECO:0000256" key="6">
    <source>
        <dbReference type="ARBA" id="ARBA00023306"/>
    </source>
</evidence>
<protein>
    <submittedName>
        <fullName evidence="8">Cell division protein DivIVA</fullName>
    </submittedName>
</protein>
<comment type="subcellular location">
    <subcellularLocation>
        <location evidence="1">Cytoplasm</location>
    </subcellularLocation>
</comment>
<dbReference type="NCBIfam" id="TIGR03544">
    <property type="entry name" value="DivI1A_domain"/>
    <property type="match status" value="1"/>
</dbReference>
<keyword evidence="9" id="KW-1185">Reference proteome</keyword>
<dbReference type="OrthoDB" id="9815492at2"/>
<accession>A0A430AWR0</accession>
<dbReference type="PANTHER" id="PTHR35794">
    <property type="entry name" value="CELL DIVISION PROTEIN DIVIVA"/>
    <property type="match status" value="1"/>
</dbReference>
<feature type="coiled-coil region" evidence="7">
    <location>
        <begin position="29"/>
        <end position="146"/>
    </location>
</feature>
<dbReference type="EMBL" id="NGKC01000005">
    <property type="protein sequence ID" value="RSU12483.1"/>
    <property type="molecule type" value="Genomic_DNA"/>
</dbReference>
<evidence type="ECO:0000256" key="2">
    <source>
        <dbReference type="ARBA" id="ARBA00009008"/>
    </source>
</evidence>
<dbReference type="InterPro" id="IPR007793">
    <property type="entry name" value="DivIVA_fam"/>
</dbReference>
<evidence type="ECO:0000256" key="4">
    <source>
        <dbReference type="ARBA" id="ARBA00022618"/>
    </source>
</evidence>
<reference evidence="8 9" key="1">
    <citation type="submission" date="2017-05" db="EMBL/GenBank/DDBJ databases">
        <title>Vagococcus spp. assemblies.</title>
        <authorList>
            <person name="Gulvik C.A."/>
        </authorList>
    </citation>
    <scope>NUCLEOTIDE SEQUENCE [LARGE SCALE GENOMIC DNA]</scope>
    <source>
        <strain evidence="8 9">LMG 24798</strain>
    </source>
</reference>
<evidence type="ECO:0000256" key="1">
    <source>
        <dbReference type="ARBA" id="ARBA00004496"/>
    </source>
</evidence>
<dbReference type="Proteomes" id="UP000286773">
    <property type="component" value="Unassembled WGS sequence"/>
</dbReference>
<keyword evidence="3" id="KW-0963">Cytoplasm</keyword>
<comment type="caution">
    <text evidence="8">The sequence shown here is derived from an EMBL/GenBank/DDBJ whole genome shotgun (WGS) entry which is preliminary data.</text>
</comment>
<dbReference type="PANTHER" id="PTHR35794:SF2">
    <property type="entry name" value="CELL DIVISION PROTEIN DIVIVA"/>
    <property type="match status" value="1"/>
</dbReference>
<keyword evidence="5 7" id="KW-0175">Coiled coil</keyword>
<gene>
    <name evidence="8" type="ORF">CBF27_05785</name>
</gene>